<proteinExistence type="predicted"/>
<comment type="caution">
    <text evidence="3">The sequence shown here is derived from an EMBL/GenBank/DDBJ whole genome shotgun (WGS) entry which is preliminary data.</text>
</comment>
<protein>
    <submittedName>
        <fullName evidence="3">Uncharacterized protein</fullName>
    </submittedName>
</protein>
<feature type="region of interest" description="Disordered" evidence="1">
    <location>
        <begin position="130"/>
        <end position="149"/>
    </location>
</feature>
<dbReference type="Proteomes" id="UP001321473">
    <property type="component" value="Unassembled WGS sequence"/>
</dbReference>
<keyword evidence="2" id="KW-1133">Transmembrane helix</keyword>
<evidence type="ECO:0000313" key="4">
    <source>
        <dbReference type="Proteomes" id="UP001321473"/>
    </source>
</evidence>
<accession>A0AAQ4EQ53</accession>
<reference evidence="3 4" key="1">
    <citation type="journal article" date="2023" name="Arcadia Sci">
        <title>De novo assembly of a long-read Amblyomma americanum tick genome.</title>
        <authorList>
            <person name="Chou S."/>
            <person name="Poskanzer K.E."/>
            <person name="Rollins M."/>
            <person name="Thuy-Boun P.S."/>
        </authorList>
    </citation>
    <scope>NUCLEOTIDE SEQUENCE [LARGE SCALE GENOMIC DNA]</scope>
    <source>
        <strain evidence="3">F_SG_1</strain>
        <tissue evidence="3">Salivary glands</tissue>
    </source>
</reference>
<dbReference type="AlphaFoldDB" id="A0AAQ4EQ53"/>
<keyword evidence="2" id="KW-0472">Membrane</keyword>
<evidence type="ECO:0000313" key="3">
    <source>
        <dbReference type="EMBL" id="KAK8776820.1"/>
    </source>
</evidence>
<keyword evidence="2" id="KW-0812">Transmembrane</keyword>
<keyword evidence="4" id="KW-1185">Reference proteome</keyword>
<feature type="transmembrane region" description="Helical" evidence="2">
    <location>
        <begin position="203"/>
        <end position="230"/>
    </location>
</feature>
<feature type="region of interest" description="Disordered" evidence="1">
    <location>
        <begin position="1"/>
        <end position="63"/>
    </location>
</feature>
<name>A0AAQ4EQ53_AMBAM</name>
<sequence length="327" mass="37223">MPKLTLRMPNALRRKMQLKNSEEQLNQTEKTKEVSTPDAVLEAPNVSGESPDDTSPSGDCSEEQVVAVGCPKKREPNQRVRRSFAEWKSRIRKTLLARRRSSESASTCLHQQQPKSSRCRGLTFTYGVEPPESLRSTKPSPMSVPGEPQLQLKERRTVEPDSPFSYSYVRNALLKYERVDNWLKDAQHEYLKLIHWKRPLRTVLLLTVAFLTIWMGCLLQLLLAPAVVYLTGQFFHMGSPIGSGQTKKTFQEILALFGKTESLFSWKNANASLCFPLALLTLLAFWKEQELAVQFAVTAILLKVFVADEGFRRFHHLASRYDLIGRA</sequence>
<evidence type="ECO:0000256" key="2">
    <source>
        <dbReference type="SAM" id="Phobius"/>
    </source>
</evidence>
<evidence type="ECO:0000256" key="1">
    <source>
        <dbReference type="SAM" id="MobiDB-lite"/>
    </source>
</evidence>
<organism evidence="3 4">
    <name type="scientific">Amblyomma americanum</name>
    <name type="common">Lone star tick</name>
    <dbReference type="NCBI Taxonomy" id="6943"/>
    <lineage>
        <taxon>Eukaryota</taxon>
        <taxon>Metazoa</taxon>
        <taxon>Ecdysozoa</taxon>
        <taxon>Arthropoda</taxon>
        <taxon>Chelicerata</taxon>
        <taxon>Arachnida</taxon>
        <taxon>Acari</taxon>
        <taxon>Parasitiformes</taxon>
        <taxon>Ixodida</taxon>
        <taxon>Ixodoidea</taxon>
        <taxon>Ixodidae</taxon>
        <taxon>Amblyomminae</taxon>
        <taxon>Amblyomma</taxon>
    </lineage>
</organism>
<dbReference type="EMBL" id="JARKHS020012534">
    <property type="protein sequence ID" value="KAK8776820.1"/>
    <property type="molecule type" value="Genomic_DNA"/>
</dbReference>
<gene>
    <name evidence="3" type="ORF">V5799_029834</name>
</gene>